<dbReference type="InterPro" id="IPR013321">
    <property type="entry name" value="Arc_rbn_hlx_hlx"/>
</dbReference>
<gene>
    <name evidence="3" type="ORF">Tfer_3262</name>
</gene>
<dbReference type="PIRSF" id="PIRSF003108">
    <property type="entry name" value="DinJ"/>
    <property type="match status" value="1"/>
</dbReference>
<accession>A0A0L6VZD5</accession>
<dbReference type="EMBL" id="LGTE01000044">
    <property type="protein sequence ID" value="KNZ68209.1"/>
    <property type="molecule type" value="Genomic_DNA"/>
</dbReference>
<evidence type="ECO:0000256" key="1">
    <source>
        <dbReference type="ARBA" id="ARBA00010562"/>
    </source>
</evidence>
<dbReference type="AlphaFoldDB" id="A0A0L6VZD5"/>
<evidence type="ECO:0000313" key="4">
    <source>
        <dbReference type="Proteomes" id="UP000037175"/>
    </source>
</evidence>
<reference evidence="4" key="1">
    <citation type="submission" date="2015-07" db="EMBL/GenBank/DDBJ databases">
        <title>Complete Genome of Thermincola ferriacetica strain Z-0001T.</title>
        <authorList>
            <person name="Lusk B."/>
            <person name="Badalamenti J.P."/>
            <person name="Parameswaran P."/>
            <person name="Bond D.R."/>
            <person name="Torres C.I."/>
        </authorList>
    </citation>
    <scope>NUCLEOTIDE SEQUENCE [LARGE SCALE GENOMIC DNA]</scope>
    <source>
        <strain evidence="4">Z-0001</strain>
    </source>
</reference>
<dbReference type="GO" id="GO:0044010">
    <property type="term" value="P:single-species biofilm formation"/>
    <property type="evidence" value="ECO:0007669"/>
    <property type="project" value="InterPro"/>
</dbReference>
<dbReference type="GO" id="GO:0006355">
    <property type="term" value="P:regulation of DNA-templated transcription"/>
    <property type="evidence" value="ECO:0007669"/>
    <property type="project" value="InterPro"/>
</dbReference>
<dbReference type="PANTHER" id="PTHR38781:SF1">
    <property type="entry name" value="ANTITOXIN DINJ-RELATED"/>
    <property type="match status" value="1"/>
</dbReference>
<name>A0A0L6VZD5_9FIRM</name>
<protein>
    <submittedName>
        <fullName evidence="3">RelB/DinJ family addiction module antitoxin</fullName>
    </submittedName>
</protein>
<comment type="caution">
    <text evidence="3">The sequence shown here is derived from an EMBL/GenBank/DDBJ whole genome shotgun (WGS) entry which is preliminary data.</text>
</comment>
<dbReference type="Gene3D" id="1.10.1220.10">
    <property type="entry name" value="Met repressor-like"/>
    <property type="match status" value="1"/>
</dbReference>
<dbReference type="NCBIfam" id="TIGR02384">
    <property type="entry name" value="RelB_DinJ"/>
    <property type="match status" value="1"/>
</dbReference>
<dbReference type="RefSeq" id="WP_052219167.1">
    <property type="nucleotide sequence ID" value="NZ_LGTE01000044.1"/>
</dbReference>
<keyword evidence="4" id="KW-1185">Reference proteome</keyword>
<sequence length="101" mass="11267">MAKSSNIYIRVEPDLKEQAEKVFNELGISMSNAVGLFLKQVVINQAIPFELKLAPAKIKSVDTLTEAEFHAEIEKGYADYLANKGRPVKEVFSDIRKGLNV</sequence>
<proteinExistence type="inferred from homology"/>
<dbReference type="InterPro" id="IPR026262">
    <property type="entry name" value="DinJ"/>
</dbReference>
<organism evidence="3 4">
    <name type="scientific">Thermincola ferriacetica</name>
    <dbReference type="NCBI Taxonomy" id="281456"/>
    <lineage>
        <taxon>Bacteria</taxon>
        <taxon>Bacillati</taxon>
        <taxon>Bacillota</taxon>
        <taxon>Clostridia</taxon>
        <taxon>Eubacteriales</taxon>
        <taxon>Thermincolaceae</taxon>
        <taxon>Thermincola</taxon>
    </lineage>
</organism>
<evidence type="ECO:0000256" key="2">
    <source>
        <dbReference type="ARBA" id="ARBA00022649"/>
    </source>
</evidence>
<dbReference type="Proteomes" id="UP000037175">
    <property type="component" value="Unassembled WGS sequence"/>
</dbReference>
<comment type="similarity">
    <text evidence="1">Belongs to the RelB/DinJ antitoxin family.</text>
</comment>
<keyword evidence="2" id="KW-1277">Toxin-antitoxin system</keyword>
<evidence type="ECO:0000313" key="3">
    <source>
        <dbReference type="EMBL" id="KNZ68209.1"/>
    </source>
</evidence>
<dbReference type="InterPro" id="IPR007337">
    <property type="entry name" value="RelB/DinJ"/>
</dbReference>
<dbReference type="GO" id="GO:0000987">
    <property type="term" value="F:cis-regulatory region sequence-specific DNA binding"/>
    <property type="evidence" value="ECO:0007669"/>
    <property type="project" value="InterPro"/>
</dbReference>
<dbReference type="GO" id="GO:0015643">
    <property type="term" value="F:toxic substance binding"/>
    <property type="evidence" value="ECO:0007669"/>
    <property type="project" value="InterPro"/>
</dbReference>
<dbReference type="Pfam" id="PF04221">
    <property type="entry name" value="RelB"/>
    <property type="match status" value="1"/>
</dbReference>
<dbReference type="GO" id="GO:0006351">
    <property type="term" value="P:DNA-templated transcription"/>
    <property type="evidence" value="ECO:0007669"/>
    <property type="project" value="TreeGrafter"/>
</dbReference>
<dbReference type="PANTHER" id="PTHR38781">
    <property type="entry name" value="ANTITOXIN DINJ-RELATED"/>
    <property type="match status" value="1"/>
</dbReference>